<reference evidence="3 4" key="1">
    <citation type="submission" date="2016-09" db="EMBL/GenBank/DDBJ databases">
        <title>Extensive genetic diversity and differential bi-allelic expression allows diatom success in the polar Southern Ocean.</title>
        <authorList>
            <consortium name="DOE Joint Genome Institute"/>
            <person name="Mock T."/>
            <person name="Otillar R.P."/>
            <person name="Strauss J."/>
            <person name="Dupont C."/>
            <person name="Frickenhaus S."/>
            <person name="Maumus F."/>
            <person name="Mcmullan M."/>
            <person name="Sanges R."/>
            <person name="Schmutz J."/>
            <person name="Toseland A."/>
            <person name="Valas R."/>
            <person name="Veluchamy A."/>
            <person name="Ward B.J."/>
            <person name="Allen A."/>
            <person name="Barry K."/>
            <person name="Falciatore A."/>
            <person name="Ferrante M."/>
            <person name="Fortunato A.E."/>
            <person name="Gloeckner G."/>
            <person name="Gruber A."/>
            <person name="Hipkin R."/>
            <person name="Janech M."/>
            <person name="Kroth P."/>
            <person name="Leese F."/>
            <person name="Lindquist E."/>
            <person name="Lyon B.R."/>
            <person name="Martin J."/>
            <person name="Mayer C."/>
            <person name="Parker M."/>
            <person name="Quesneville H."/>
            <person name="Raymond J."/>
            <person name="Uhlig C."/>
            <person name="Valentin K.U."/>
            <person name="Worden A.Z."/>
            <person name="Armbrust E.V."/>
            <person name="Bowler C."/>
            <person name="Green B."/>
            <person name="Moulton V."/>
            <person name="Van Oosterhout C."/>
            <person name="Grigoriev I."/>
        </authorList>
    </citation>
    <scope>NUCLEOTIDE SEQUENCE [LARGE SCALE GENOMIC DNA]</scope>
    <source>
        <strain evidence="3 4">CCMP1102</strain>
    </source>
</reference>
<dbReference type="PANTHER" id="PTHR10555">
    <property type="entry name" value="SORTING NEXIN"/>
    <property type="match status" value="1"/>
</dbReference>
<name>A0A1E7FV81_9STRA</name>
<gene>
    <name evidence="3" type="ORF">FRACYDRAFT_258905</name>
</gene>
<dbReference type="KEGG" id="fcy:FRACYDRAFT_258905"/>
<feature type="region of interest" description="Disordered" evidence="1">
    <location>
        <begin position="474"/>
        <end position="550"/>
    </location>
</feature>
<dbReference type="SMART" id="SM00312">
    <property type="entry name" value="PX"/>
    <property type="match status" value="1"/>
</dbReference>
<accession>A0A1E7FV81</accession>
<dbReference type="GO" id="GO:0005768">
    <property type="term" value="C:endosome"/>
    <property type="evidence" value="ECO:0007669"/>
    <property type="project" value="TreeGrafter"/>
</dbReference>
<protein>
    <recommendedName>
        <fullName evidence="2">PX domain-containing protein</fullName>
    </recommendedName>
</protein>
<dbReference type="Pfam" id="PF09325">
    <property type="entry name" value="Vps5"/>
    <property type="match status" value="1"/>
</dbReference>
<dbReference type="InParanoid" id="A0A1E7FV81"/>
<evidence type="ECO:0000313" key="4">
    <source>
        <dbReference type="Proteomes" id="UP000095751"/>
    </source>
</evidence>
<dbReference type="AlphaFoldDB" id="A0A1E7FV81"/>
<proteinExistence type="predicted"/>
<dbReference type="InterPro" id="IPR036871">
    <property type="entry name" value="PX_dom_sf"/>
</dbReference>
<dbReference type="Gene3D" id="1.20.1270.60">
    <property type="entry name" value="Arfaptin homology (AH) domain/BAR domain"/>
    <property type="match status" value="1"/>
</dbReference>
<dbReference type="Gene3D" id="3.30.1520.10">
    <property type="entry name" value="Phox-like domain"/>
    <property type="match status" value="1"/>
</dbReference>
<evidence type="ECO:0000259" key="2">
    <source>
        <dbReference type="PROSITE" id="PS50195"/>
    </source>
</evidence>
<dbReference type="SUPFAM" id="SSF64268">
    <property type="entry name" value="PX domain"/>
    <property type="match status" value="1"/>
</dbReference>
<sequence>MVEKGPCAVATNVSKPENHGMGRQQITDYLISTSFDASNESLVRRTFEDFQWIQNRLVQERMGIIVPVLSSKKPTKPKDIFQESFIQMRQESLDRFLQRVIHHSELVNAPCLLSFFTASPTDWSAAKAGAESDKELLLKENTTNDPTEDEFAHLDTIQIDAHAAMHSPAQQRKKGPMRRWFAGKREQWALQNRNLFLEETPAEAKKFADIQTYADHLEVCARIISEDFKEIMSSSKVISEKTGTMGAAFAQMWGEHELSNTSSSNLYQSLGKVWANASKRTQNHVCFEIRYFDFPVEDLVNDITALQAALSKRKTAVYSYTKLAQQGRELSKQMDKMKASDNMTAQQDRYHKLESDLRHYDVVIEANRNHCELVTSRLERDIERFRVEWHERMRQVLEMFHKKHVEFLQNQAKDFASLLPSLATLDSARSNLPTETQIEKTEVNMSFSSGGAKVSVGSIDYDQTETYPVDDDVLLAPVPSPAMQPPPPPPISPGADNSSPSESIGLMSASFSSDDGFGAISTMGGETNNEESTNEPQTSAKSPKPIMKSV</sequence>
<dbReference type="InterPro" id="IPR027267">
    <property type="entry name" value="AH/BAR_dom_sf"/>
</dbReference>
<dbReference type="PANTHER" id="PTHR10555:SF170">
    <property type="entry name" value="FI18122P1"/>
    <property type="match status" value="1"/>
</dbReference>
<dbReference type="Pfam" id="PF00787">
    <property type="entry name" value="PX"/>
    <property type="match status" value="1"/>
</dbReference>
<organism evidence="3 4">
    <name type="scientific">Fragilariopsis cylindrus CCMP1102</name>
    <dbReference type="NCBI Taxonomy" id="635003"/>
    <lineage>
        <taxon>Eukaryota</taxon>
        <taxon>Sar</taxon>
        <taxon>Stramenopiles</taxon>
        <taxon>Ochrophyta</taxon>
        <taxon>Bacillariophyta</taxon>
        <taxon>Bacillariophyceae</taxon>
        <taxon>Bacillariophycidae</taxon>
        <taxon>Bacillariales</taxon>
        <taxon>Bacillariaceae</taxon>
        <taxon>Fragilariopsis</taxon>
    </lineage>
</organism>
<feature type="compositionally biased region" description="Pro residues" evidence="1">
    <location>
        <begin position="478"/>
        <end position="492"/>
    </location>
</feature>
<feature type="domain" description="PX" evidence="2">
    <location>
        <begin position="7"/>
        <end position="123"/>
    </location>
</feature>
<evidence type="ECO:0000256" key="1">
    <source>
        <dbReference type="SAM" id="MobiDB-lite"/>
    </source>
</evidence>
<dbReference type="InterPro" id="IPR015404">
    <property type="entry name" value="Vps5_C"/>
</dbReference>
<dbReference type="OrthoDB" id="5227681at2759"/>
<dbReference type="Proteomes" id="UP000095751">
    <property type="component" value="Unassembled WGS sequence"/>
</dbReference>
<evidence type="ECO:0000313" key="3">
    <source>
        <dbReference type="EMBL" id="OEU22056.1"/>
    </source>
</evidence>
<dbReference type="PROSITE" id="PS50195">
    <property type="entry name" value="PX"/>
    <property type="match status" value="1"/>
</dbReference>
<keyword evidence="4" id="KW-1185">Reference proteome</keyword>
<dbReference type="EMBL" id="KV784353">
    <property type="protein sequence ID" value="OEU22056.1"/>
    <property type="molecule type" value="Genomic_DNA"/>
</dbReference>
<dbReference type="InterPro" id="IPR001683">
    <property type="entry name" value="PX_dom"/>
</dbReference>
<dbReference type="GO" id="GO:0035091">
    <property type="term" value="F:phosphatidylinositol binding"/>
    <property type="evidence" value="ECO:0007669"/>
    <property type="project" value="InterPro"/>
</dbReference>